<organism evidence="1 2">
    <name type="scientific">Pseudomonas fluorescens</name>
    <dbReference type="NCBI Taxonomy" id="294"/>
    <lineage>
        <taxon>Bacteria</taxon>
        <taxon>Pseudomonadati</taxon>
        <taxon>Pseudomonadota</taxon>
        <taxon>Gammaproteobacteria</taxon>
        <taxon>Pseudomonadales</taxon>
        <taxon>Pseudomonadaceae</taxon>
        <taxon>Pseudomonas</taxon>
    </lineage>
</organism>
<evidence type="ECO:0000313" key="1">
    <source>
        <dbReference type="EMBL" id="VVO04011.1"/>
    </source>
</evidence>
<protein>
    <submittedName>
        <fullName evidence="1">Uncharacterized protein</fullName>
    </submittedName>
</protein>
<sequence>MWYWTGIYLWRGSLLPLGRAAALKPAISVCQAVRIHRFYDCFAAEREQAPSPQKPSLSQIALWVFSQPNPASVVVSGLYSQPTQPW</sequence>
<evidence type="ECO:0000313" key="2">
    <source>
        <dbReference type="Proteomes" id="UP000379480"/>
    </source>
</evidence>
<dbReference type="OrthoDB" id="7031926at2"/>
<gene>
    <name evidence="1" type="ORF">PS723_02873</name>
</gene>
<dbReference type="EMBL" id="CABVHY010000013">
    <property type="protein sequence ID" value="VVO04011.1"/>
    <property type="molecule type" value="Genomic_DNA"/>
</dbReference>
<name>A0A5E7CI74_PSEFL</name>
<dbReference type="AlphaFoldDB" id="A0A5E7CI74"/>
<reference evidence="1 2" key="1">
    <citation type="submission" date="2019-09" db="EMBL/GenBank/DDBJ databases">
        <authorList>
            <person name="Chandra G."/>
            <person name="Truman W A."/>
        </authorList>
    </citation>
    <scope>NUCLEOTIDE SEQUENCE [LARGE SCALE GENOMIC DNA]</scope>
    <source>
        <strain evidence="1">PS723</strain>
    </source>
</reference>
<accession>A0A5E7CI74</accession>
<dbReference type="Proteomes" id="UP000379480">
    <property type="component" value="Unassembled WGS sequence"/>
</dbReference>
<proteinExistence type="predicted"/>